<dbReference type="SUPFAM" id="SSF48452">
    <property type="entry name" value="TPR-like"/>
    <property type="match status" value="1"/>
</dbReference>
<dbReference type="AlphaFoldDB" id="A0A2T0UBI9"/>
<comment type="subcellular location">
    <subcellularLocation>
        <location evidence="1">Cell outer membrane</location>
    </subcellularLocation>
</comment>
<evidence type="ECO:0000313" key="9">
    <source>
        <dbReference type="Proteomes" id="UP000238034"/>
    </source>
</evidence>
<reference evidence="8 9" key="1">
    <citation type="submission" date="2018-03" db="EMBL/GenBank/DDBJ databases">
        <title>Genomic Encyclopedia of Type Strains, Phase III (KMG-III): the genomes of soil and plant-associated and newly described type strains.</title>
        <authorList>
            <person name="Whitman W."/>
        </authorList>
    </citation>
    <scope>NUCLEOTIDE SEQUENCE [LARGE SCALE GENOMIC DNA]</scope>
    <source>
        <strain evidence="8 9">CGMCC 1.9313</strain>
    </source>
</reference>
<dbReference type="EMBL" id="PVTH01000001">
    <property type="protein sequence ID" value="PRY55238.1"/>
    <property type="molecule type" value="Genomic_DNA"/>
</dbReference>
<keyword evidence="4" id="KW-0472">Membrane</keyword>
<dbReference type="Pfam" id="PF14322">
    <property type="entry name" value="SusD-like_3"/>
    <property type="match status" value="1"/>
</dbReference>
<dbReference type="GO" id="GO:0009279">
    <property type="term" value="C:cell outer membrane"/>
    <property type="evidence" value="ECO:0007669"/>
    <property type="project" value="UniProtKB-SubCell"/>
</dbReference>
<sequence length="686" mass="76155">MNTQNIRSILYKCGVGLMIALAVPSCKLDEYNPTSLSEENVLRDFNGWKAFQSNCYTGLWGSLIGMPYGLVSEAGTDLWTFPYNNHNQFRDILAYEEFTNSSGVVRNVWDFAYGSINACNKTIQLATELEDGDANDIKVLVAEAQFLRAYYYSVLVTQFGSVPLIIVDTPEKSLTPQRNPVPEIYTQIVADLTAASQNLPVQPYENNAQRATKKAALGLLARVYAQGAGEGLSENGKTYWQRAKEVADDLINNQAQYNAALYTDFSQVFASANNRNNAESLFSAYGVDPYNPSYDVFTGNTRPNLYLHFYPKFDDAFSTSDVFKRGVNSNTSNAYYGRLNQQFFAPTKYLINCFDARYDKRWENTFATAFANYSGEQARASLGTSVPAPANVAYSAATVTLTAAMCTKYGIDPSHIGKKIYPYADVNARNASQNATWQYIPKIWKKGAYTGATSELETVANANVHPYPLAADEDRFFAYLSKDRLSAEDKKARGYVTVNIDDLFDASDPSGSTYKTVSPNNGLTPSSLANLFPAMMKFNHNFDGAWLGSNFQQKLGNIMVMRMAEVYLLAAEATLQANGNGAAAAGYLNELRKRACRNAADFNTATGMQLTSATMNDVFDEYARELCGEFNRWALLKRNKAFETRLPTYNKTAAANFAPAKHYNRPIPFNFLNTINNADEFGNNGY</sequence>
<evidence type="ECO:0000256" key="3">
    <source>
        <dbReference type="ARBA" id="ARBA00022729"/>
    </source>
</evidence>
<evidence type="ECO:0000256" key="1">
    <source>
        <dbReference type="ARBA" id="ARBA00004442"/>
    </source>
</evidence>
<feature type="domain" description="SusD-like N-terminal" evidence="7">
    <location>
        <begin position="95"/>
        <end position="224"/>
    </location>
</feature>
<evidence type="ECO:0000256" key="2">
    <source>
        <dbReference type="ARBA" id="ARBA00006275"/>
    </source>
</evidence>
<evidence type="ECO:0000256" key="4">
    <source>
        <dbReference type="ARBA" id="ARBA00023136"/>
    </source>
</evidence>
<accession>A0A2T0UBI9</accession>
<evidence type="ECO:0000313" key="8">
    <source>
        <dbReference type="EMBL" id="PRY55238.1"/>
    </source>
</evidence>
<keyword evidence="5" id="KW-0998">Cell outer membrane</keyword>
<keyword evidence="9" id="KW-1185">Reference proteome</keyword>
<feature type="domain" description="RagB/SusD" evidence="6">
    <location>
        <begin position="535"/>
        <end position="656"/>
    </location>
</feature>
<dbReference type="OrthoDB" id="5694214at2"/>
<protein>
    <submittedName>
        <fullName evidence="8">SusD-like starch-binding protein associating with outer membrane</fullName>
    </submittedName>
</protein>
<dbReference type="Gene3D" id="1.25.40.390">
    <property type="match status" value="2"/>
</dbReference>
<comment type="caution">
    <text evidence="8">The sequence shown here is derived from an EMBL/GenBank/DDBJ whole genome shotgun (WGS) entry which is preliminary data.</text>
</comment>
<evidence type="ECO:0000256" key="5">
    <source>
        <dbReference type="ARBA" id="ARBA00023237"/>
    </source>
</evidence>
<proteinExistence type="inferred from homology"/>
<comment type="similarity">
    <text evidence="2">Belongs to the SusD family.</text>
</comment>
<dbReference type="RefSeq" id="WP_106290500.1">
    <property type="nucleotide sequence ID" value="NZ_PVTH01000001.1"/>
</dbReference>
<dbReference type="InterPro" id="IPR033985">
    <property type="entry name" value="SusD-like_N"/>
</dbReference>
<organism evidence="8 9">
    <name type="scientific">Arcticibacter pallidicorallinus</name>
    <dbReference type="NCBI Taxonomy" id="1259464"/>
    <lineage>
        <taxon>Bacteria</taxon>
        <taxon>Pseudomonadati</taxon>
        <taxon>Bacteroidota</taxon>
        <taxon>Sphingobacteriia</taxon>
        <taxon>Sphingobacteriales</taxon>
        <taxon>Sphingobacteriaceae</taxon>
        <taxon>Arcticibacter</taxon>
    </lineage>
</organism>
<keyword evidence="3" id="KW-0732">Signal</keyword>
<name>A0A2T0UBI9_9SPHI</name>
<dbReference type="InterPro" id="IPR011990">
    <property type="entry name" value="TPR-like_helical_dom_sf"/>
</dbReference>
<dbReference type="Proteomes" id="UP000238034">
    <property type="component" value="Unassembled WGS sequence"/>
</dbReference>
<dbReference type="Pfam" id="PF07980">
    <property type="entry name" value="SusD_RagB"/>
    <property type="match status" value="1"/>
</dbReference>
<evidence type="ECO:0000259" key="7">
    <source>
        <dbReference type="Pfam" id="PF14322"/>
    </source>
</evidence>
<gene>
    <name evidence="8" type="ORF">B0I27_101207</name>
</gene>
<dbReference type="InterPro" id="IPR012944">
    <property type="entry name" value="SusD_RagB_dom"/>
</dbReference>
<evidence type="ECO:0000259" key="6">
    <source>
        <dbReference type="Pfam" id="PF07980"/>
    </source>
</evidence>